<proteinExistence type="predicted"/>
<dbReference type="RefSeq" id="WP_111733508.1">
    <property type="nucleotide sequence ID" value="NZ_CP037900.1"/>
</dbReference>
<dbReference type="InterPro" id="IPR002901">
    <property type="entry name" value="MGlyc_endo_b_GlcNAc-like_dom"/>
</dbReference>
<dbReference type="GO" id="GO:0004040">
    <property type="term" value="F:amidase activity"/>
    <property type="evidence" value="ECO:0007669"/>
    <property type="project" value="InterPro"/>
</dbReference>
<dbReference type="Pfam" id="PF01832">
    <property type="entry name" value="Glucosaminidase"/>
    <property type="match status" value="1"/>
</dbReference>
<dbReference type="PANTHER" id="PTHR33308">
    <property type="entry name" value="PEPTIDOGLYCAN HYDROLASE FLGJ"/>
    <property type="match status" value="1"/>
</dbReference>
<dbReference type="AlphaFoldDB" id="A0A482IR49"/>
<dbReference type="InterPro" id="IPR051056">
    <property type="entry name" value="Glycosyl_Hydrolase_73"/>
</dbReference>
<evidence type="ECO:0000259" key="2">
    <source>
        <dbReference type="SMART" id="SM00047"/>
    </source>
</evidence>
<dbReference type="EMBL" id="CP037900">
    <property type="protein sequence ID" value="QBP10426.1"/>
    <property type="molecule type" value="Genomic_DNA"/>
</dbReference>
<evidence type="ECO:0000313" key="4">
    <source>
        <dbReference type="Proteomes" id="UP000253772"/>
    </source>
</evidence>
<accession>A0A482IR49</accession>
<dbReference type="PANTHER" id="PTHR33308:SF9">
    <property type="entry name" value="PEPTIDOGLYCAN HYDROLASE FLGJ"/>
    <property type="match status" value="1"/>
</dbReference>
<dbReference type="Gene3D" id="1.10.530.10">
    <property type="match status" value="1"/>
</dbReference>
<evidence type="ECO:0000256" key="1">
    <source>
        <dbReference type="ARBA" id="ARBA00022801"/>
    </source>
</evidence>
<dbReference type="SMART" id="SM00047">
    <property type="entry name" value="LYZ2"/>
    <property type="match status" value="1"/>
</dbReference>
<keyword evidence="1" id="KW-0378">Hydrolase</keyword>
<dbReference type="OrthoDB" id="8968783at2"/>
<dbReference type="Proteomes" id="UP000253772">
    <property type="component" value="Chromosome c1"/>
</dbReference>
<gene>
    <name evidence="3" type="ORF">DDF84_012020</name>
</gene>
<dbReference type="GO" id="GO:0071973">
    <property type="term" value="P:bacterial-type flagellum-dependent cell motility"/>
    <property type="evidence" value="ECO:0007669"/>
    <property type="project" value="TreeGrafter"/>
</dbReference>
<protein>
    <recommendedName>
        <fullName evidence="2">Mannosyl-glycoprotein endo-beta-N-acetylglucosamidase-like domain-containing protein</fullName>
    </recommendedName>
</protein>
<sequence>MSKDIDAFVKANLPTAQAVASKIGVDPMVILGQWGLETGWGKSVVPGTNNLGNIKGQGVAAKDNQTGSTDQYRAYPTLDAFGQDFGGLIQNRYKDAVNAGPDAAAYAGALKKGGYAEDPAYATKLPAAVKAVRDSQGIDIDPSKIHWDAAAGKGGSAPDISPSIDASKIQWDAPAQESKAPAATKAEQPGVIESLGATAGKGFGKTVLGAQQLLGEGLKKVGADRAGNWLVNDAVQGAKNLNAQAAPYEDAHPVAGTIGEVTGAVVNPLNRLVPMGAGNSLISLMGRGAAQGALSGALTPVQDGDNFWSDKARQTAIGGAIGGATPAAIAGVTAGTRYAANALRSLVDPFYGAGQERIAGNVLRKFAGSGPVTGNSAEIVQGSTPTLAQATGNAGLATLERGMQSATPQGANAFVEHAAQNAQARAGAFAQAAGTPADIATAEAVRNVRASQALNAAFSNAKPANPQPTVDAIDSILSGPSGKRDSVRAVLANIRSKLVDKEGRLETNPETLYNSVRKQIDDMLDSRMAMSNPAGLQASRELLSVRDLLDRNIDAAAPGFGKYLSDYAAESRPINAMQHLQGLKLTDAQGHITLAKVQNAITNINMQRGVPGSNDAKALSNAQLEVLRNLRDDLLRAGKSGLGKSIGSNTFQNLATNNVLEHALPGPVNALLGGATGPLSNMVGRVGNWVYGGANENIQNKLLDMMLQPQSGLAALQNVRGNALAGQLGGNAFLQRVAPYLVPAGAVSGVNMVPGGK</sequence>
<organism evidence="3 4">
    <name type="scientific">Cupriavidus metallidurans</name>
    <dbReference type="NCBI Taxonomy" id="119219"/>
    <lineage>
        <taxon>Bacteria</taxon>
        <taxon>Pseudomonadati</taxon>
        <taxon>Pseudomonadota</taxon>
        <taxon>Betaproteobacteria</taxon>
        <taxon>Burkholderiales</taxon>
        <taxon>Burkholderiaceae</taxon>
        <taxon>Cupriavidus</taxon>
    </lineage>
</organism>
<name>A0A482IR49_9BURK</name>
<feature type="domain" description="Mannosyl-glycoprotein endo-beta-N-acetylglucosamidase-like" evidence="2">
    <location>
        <begin position="1"/>
        <end position="141"/>
    </location>
</feature>
<evidence type="ECO:0000313" key="3">
    <source>
        <dbReference type="EMBL" id="QBP10426.1"/>
    </source>
</evidence>
<reference evidence="3 4" key="1">
    <citation type="submission" date="2019-03" db="EMBL/GenBank/DDBJ databases">
        <title>Comparative insights into the high quality Complete genome sequence of highly metal resistant Cupriavidus metallidurans strain BS1 isolated from a gold-copper mine.</title>
        <authorList>
            <person name="Mazhar H.S."/>
            <person name="Rensing C."/>
        </authorList>
    </citation>
    <scope>NUCLEOTIDE SEQUENCE [LARGE SCALE GENOMIC DNA]</scope>
    <source>
        <strain evidence="3 4">BS1</strain>
    </source>
</reference>